<dbReference type="GO" id="GO:0005840">
    <property type="term" value="C:ribosome"/>
    <property type="evidence" value="ECO:0007669"/>
    <property type="project" value="UniProtKB-KW"/>
</dbReference>
<dbReference type="InterPro" id="IPR013025">
    <property type="entry name" value="Ribosomal_uL23-like"/>
</dbReference>
<protein>
    <submittedName>
        <fullName evidence="8">Putative RPL25-ribosomal protein L23a.e</fullName>
    </submittedName>
</protein>
<dbReference type="PROSITE" id="PS00050">
    <property type="entry name" value="RIBOSOMAL_L23"/>
    <property type="match status" value="1"/>
</dbReference>
<dbReference type="STRING" id="765915.A0A1Y2HGG4"/>
<dbReference type="GO" id="GO:0019843">
    <property type="term" value="F:rRNA binding"/>
    <property type="evidence" value="ECO:0007669"/>
    <property type="project" value="UniProtKB-KW"/>
</dbReference>
<dbReference type="PANTHER" id="PTHR11620">
    <property type="entry name" value="60S RIBOSOMAL PROTEIN L23A"/>
    <property type="match status" value="1"/>
</dbReference>
<dbReference type="InterPro" id="IPR012678">
    <property type="entry name" value="Ribosomal_uL23/eL15/eS24_sf"/>
</dbReference>
<dbReference type="InterPro" id="IPR001014">
    <property type="entry name" value="Ribosomal_uL23_CS"/>
</dbReference>
<dbReference type="Gene3D" id="3.30.70.330">
    <property type="match status" value="1"/>
</dbReference>
<evidence type="ECO:0000313" key="8">
    <source>
        <dbReference type="EMBL" id="ORZ32783.1"/>
    </source>
</evidence>
<keyword evidence="5 6" id="KW-0687">Ribonucleoprotein</keyword>
<dbReference type="GO" id="GO:0006412">
    <property type="term" value="P:translation"/>
    <property type="evidence" value="ECO:0007669"/>
    <property type="project" value="InterPro"/>
</dbReference>
<accession>A0A1Y2HGG4</accession>
<keyword evidence="9" id="KW-1185">Reference proteome</keyword>
<dbReference type="OrthoDB" id="1267328at2759"/>
<dbReference type="SUPFAM" id="SSF54189">
    <property type="entry name" value="Ribosomal proteins S24e, L23 and L15e"/>
    <property type="match status" value="1"/>
</dbReference>
<evidence type="ECO:0000256" key="2">
    <source>
        <dbReference type="ARBA" id="ARBA00022730"/>
    </source>
</evidence>
<dbReference type="GO" id="GO:0003735">
    <property type="term" value="F:structural constituent of ribosome"/>
    <property type="evidence" value="ECO:0007669"/>
    <property type="project" value="InterPro"/>
</dbReference>
<keyword evidence="3" id="KW-0694">RNA-binding</keyword>
<dbReference type="EMBL" id="MCFL01000042">
    <property type="protein sequence ID" value="ORZ32783.1"/>
    <property type="molecule type" value="Genomic_DNA"/>
</dbReference>
<keyword evidence="4 6" id="KW-0689">Ribosomal protein</keyword>
<dbReference type="Proteomes" id="UP000193411">
    <property type="component" value="Unassembled WGS sequence"/>
</dbReference>
<dbReference type="FunFam" id="3.30.70.330:FF:000035">
    <property type="entry name" value="60S ribosomal protein L23a"/>
    <property type="match status" value="1"/>
</dbReference>
<evidence type="ECO:0000313" key="9">
    <source>
        <dbReference type="Proteomes" id="UP000193411"/>
    </source>
</evidence>
<evidence type="ECO:0000256" key="4">
    <source>
        <dbReference type="ARBA" id="ARBA00022980"/>
    </source>
</evidence>
<evidence type="ECO:0000256" key="3">
    <source>
        <dbReference type="ARBA" id="ARBA00022884"/>
    </source>
</evidence>
<dbReference type="Pfam" id="PF00276">
    <property type="entry name" value="Ribosomal_L23"/>
    <property type="match status" value="1"/>
</dbReference>
<evidence type="ECO:0000256" key="6">
    <source>
        <dbReference type="RuleBase" id="RU003934"/>
    </source>
</evidence>
<reference evidence="8 9" key="1">
    <citation type="submission" date="2016-07" db="EMBL/GenBank/DDBJ databases">
        <title>Pervasive Adenine N6-methylation of Active Genes in Fungi.</title>
        <authorList>
            <consortium name="DOE Joint Genome Institute"/>
            <person name="Mondo S.J."/>
            <person name="Dannebaum R.O."/>
            <person name="Kuo R.C."/>
            <person name="Labutti K."/>
            <person name="Haridas S."/>
            <person name="Kuo A."/>
            <person name="Salamov A."/>
            <person name="Ahrendt S.R."/>
            <person name="Lipzen A."/>
            <person name="Sullivan W."/>
            <person name="Andreopoulos W.B."/>
            <person name="Clum A."/>
            <person name="Lindquist E."/>
            <person name="Daum C."/>
            <person name="Ramamoorthy G.K."/>
            <person name="Gryganskyi A."/>
            <person name="Culley D."/>
            <person name="Magnuson J.K."/>
            <person name="James T.Y."/>
            <person name="O'Malley M.A."/>
            <person name="Stajich J.E."/>
            <person name="Spatafora J.W."/>
            <person name="Visel A."/>
            <person name="Grigoriev I.V."/>
        </authorList>
    </citation>
    <scope>NUCLEOTIDE SEQUENCE [LARGE SCALE GENOMIC DNA]</scope>
    <source>
        <strain evidence="8 9">PL171</strain>
    </source>
</reference>
<dbReference type="Pfam" id="PF03939">
    <property type="entry name" value="Ribosomal_L23eN"/>
    <property type="match status" value="1"/>
</dbReference>
<gene>
    <name evidence="8" type="ORF">BCR44DRAFT_1487005</name>
</gene>
<comment type="caution">
    <text evidence="8">The sequence shown here is derived from an EMBL/GenBank/DDBJ whole genome shotgun (WGS) entry which is preliminary data.</text>
</comment>
<organism evidence="8 9">
    <name type="scientific">Catenaria anguillulae PL171</name>
    <dbReference type="NCBI Taxonomy" id="765915"/>
    <lineage>
        <taxon>Eukaryota</taxon>
        <taxon>Fungi</taxon>
        <taxon>Fungi incertae sedis</taxon>
        <taxon>Blastocladiomycota</taxon>
        <taxon>Blastocladiomycetes</taxon>
        <taxon>Blastocladiales</taxon>
        <taxon>Catenariaceae</taxon>
        <taxon>Catenaria</taxon>
    </lineage>
</organism>
<evidence type="ECO:0000259" key="7">
    <source>
        <dbReference type="Pfam" id="PF03939"/>
    </source>
</evidence>
<dbReference type="InterPro" id="IPR005633">
    <property type="entry name" value="Ribosomal_uL23_N"/>
</dbReference>
<dbReference type="GO" id="GO:1990904">
    <property type="term" value="C:ribonucleoprotein complex"/>
    <property type="evidence" value="ECO:0007669"/>
    <property type="project" value="UniProtKB-KW"/>
</dbReference>
<evidence type="ECO:0000256" key="5">
    <source>
        <dbReference type="ARBA" id="ARBA00023274"/>
    </source>
</evidence>
<feature type="domain" description="Large ribosomal subunit protein uL23 N-terminal" evidence="7">
    <location>
        <begin position="8"/>
        <end position="57"/>
    </location>
</feature>
<comment type="similarity">
    <text evidence="1 6">Belongs to the universal ribosomal protein uL23 family.</text>
</comment>
<proteinExistence type="inferred from homology"/>
<keyword evidence="2" id="KW-0699">rRNA-binding</keyword>
<evidence type="ECO:0000256" key="1">
    <source>
        <dbReference type="ARBA" id="ARBA00006700"/>
    </source>
</evidence>
<dbReference type="NCBIfam" id="NF011118">
    <property type="entry name" value="PRK14548.1"/>
    <property type="match status" value="1"/>
</dbReference>
<name>A0A1Y2HGG4_9FUNG</name>
<sequence length="147" mass="16360">MSKTATPAKSKALAARKAALKGVQATKARKIRTSSTFRRPKTLQLARKPKYSRKSAPAAPRLNSLNVLKYPLTTETAMKLIEDQNTLVFITDVLANKYQIKQAVKDSFQVEVKKIRTLVRPDGKKKAFVRLSADTDAMEVANRIGFV</sequence>
<dbReference type="InterPro" id="IPR012677">
    <property type="entry name" value="Nucleotide-bd_a/b_plait_sf"/>
</dbReference>
<dbReference type="AlphaFoldDB" id="A0A1Y2HGG4"/>
<dbReference type="HAMAP" id="MF_01369_A">
    <property type="entry name" value="Ribosomal_uL23_A"/>
    <property type="match status" value="1"/>
</dbReference>